<dbReference type="InterPro" id="IPR005149">
    <property type="entry name" value="Tscrpt_reg_PadR_N"/>
</dbReference>
<feature type="domain" description="Transcription regulator PadR N-terminal" evidence="1">
    <location>
        <begin position="56"/>
        <end position="127"/>
    </location>
</feature>
<protein>
    <submittedName>
        <fullName evidence="2">PadR family transcriptional regulator</fullName>
    </submittedName>
</protein>
<dbReference type="EMBL" id="SDPO01000003">
    <property type="protein sequence ID" value="RXZ47255.1"/>
    <property type="molecule type" value="Genomic_DNA"/>
</dbReference>
<evidence type="ECO:0000313" key="3">
    <source>
        <dbReference type="Proteomes" id="UP000292935"/>
    </source>
</evidence>
<dbReference type="Pfam" id="PF03551">
    <property type="entry name" value="PadR"/>
    <property type="match status" value="1"/>
</dbReference>
<dbReference type="SUPFAM" id="SSF46785">
    <property type="entry name" value="Winged helix' DNA-binding domain"/>
    <property type="match status" value="1"/>
</dbReference>
<dbReference type="InterPro" id="IPR036388">
    <property type="entry name" value="WH-like_DNA-bd_sf"/>
</dbReference>
<comment type="caution">
    <text evidence="2">The sequence shown here is derived from an EMBL/GenBank/DDBJ whole genome shotgun (WGS) entry which is preliminary data.</text>
</comment>
<dbReference type="PANTHER" id="PTHR33169">
    <property type="entry name" value="PADR-FAMILY TRANSCRIPTIONAL REGULATOR"/>
    <property type="match status" value="1"/>
</dbReference>
<dbReference type="InterPro" id="IPR036390">
    <property type="entry name" value="WH_DNA-bd_sf"/>
</dbReference>
<dbReference type="OrthoDB" id="122286at2"/>
<dbReference type="Proteomes" id="UP000292935">
    <property type="component" value="Unassembled WGS sequence"/>
</dbReference>
<dbReference type="PANTHER" id="PTHR33169:SF14">
    <property type="entry name" value="TRANSCRIPTIONAL REGULATOR RV3488"/>
    <property type="match status" value="1"/>
</dbReference>
<accession>A0A4Q2JH32</accession>
<organism evidence="2 3">
    <name type="scientific">Agromyces fucosus</name>
    <dbReference type="NCBI Taxonomy" id="41985"/>
    <lineage>
        <taxon>Bacteria</taxon>
        <taxon>Bacillati</taxon>
        <taxon>Actinomycetota</taxon>
        <taxon>Actinomycetes</taxon>
        <taxon>Micrococcales</taxon>
        <taxon>Microbacteriaceae</taxon>
        <taxon>Agromyces</taxon>
    </lineage>
</organism>
<dbReference type="AlphaFoldDB" id="A0A4Q2JH32"/>
<reference evidence="2 3" key="1">
    <citation type="submission" date="2019-01" db="EMBL/GenBank/DDBJ databases">
        <authorList>
            <person name="Li J."/>
        </authorList>
    </citation>
    <scope>NUCLEOTIDE SEQUENCE [LARGE SCALE GENOMIC DNA]</scope>
    <source>
        <strain evidence="2 3">CCUG 35506</strain>
    </source>
</reference>
<dbReference type="InterPro" id="IPR052509">
    <property type="entry name" value="Metal_resp_DNA-bind_regulator"/>
</dbReference>
<proteinExistence type="predicted"/>
<sequence length="146" mass="15898">MVQPSCFFATSALIRCALAPGKISSYCFHMARRREGRLFDLEVDILAAGMELQGDDGEFYGFALAKRIAERADAAALTAHGTLYKALARLSERGLLESVWEDAEIGAAEGRPRRRLYRVTGAGEVAYRTELDARRAVAAPAKAAFA</sequence>
<dbReference type="Gene3D" id="1.10.10.10">
    <property type="entry name" value="Winged helix-like DNA-binding domain superfamily/Winged helix DNA-binding domain"/>
    <property type="match status" value="1"/>
</dbReference>
<gene>
    <name evidence="2" type="ORF">ESP57_11770</name>
</gene>
<keyword evidence="3" id="KW-1185">Reference proteome</keyword>
<name>A0A4Q2JH32_9MICO</name>
<evidence type="ECO:0000313" key="2">
    <source>
        <dbReference type="EMBL" id="RXZ47255.1"/>
    </source>
</evidence>
<evidence type="ECO:0000259" key="1">
    <source>
        <dbReference type="Pfam" id="PF03551"/>
    </source>
</evidence>